<sequence>MYELQLHLRCKVVVILSTRYGPQLTHYLKTLGDGDRVSSTEELAIWYKSKTPTFGGAIRIVGAHEPPLTLGDYPYYEGPGLNLRPDAQSIMDVDYISAANCDVHMAMGSFNTKTVDDTVIPLESPFFEAEL</sequence>
<gene>
    <name evidence="1" type="ORF">H105_03575</name>
</gene>
<evidence type="ECO:0000313" key="2">
    <source>
        <dbReference type="Proteomes" id="UP000023623"/>
    </source>
</evidence>
<proteinExistence type="predicted"/>
<dbReference type="AlphaFoldDB" id="A0A022XVP9"/>
<evidence type="ECO:0000313" key="1">
    <source>
        <dbReference type="EMBL" id="EZF74737.1"/>
    </source>
</evidence>
<keyword evidence="2" id="KW-1185">Reference proteome</keyword>
<dbReference type="EMBL" id="KK208831">
    <property type="protein sequence ID" value="EZF74737.1"/>
    <property type="molecule type" value="Genomic_DNA"/>
</dbReference>
<protein>
    <submittedName>
        <fullName evidence="1">Uncharacterized protein</fullName>
    </submittedName>
</protein>
<reference evidence="1 2" key="1">
    <citation type="submission" date="2014-02" db="EMBL/GenBank/DDBJ databases">
        <title>The Genome Sequence of Trichophyton rubrum (morphotype soudanense) CBS 452.61.</title>
        <authorList>
            <consortium name="The Broad Institute Genomics Platform"/>
            <person name="Cuomo C.A."/>
            <person name="White T.C."/>
            <person name="Graser Y."/>
            <person name="Martinez-Rossi N."/>
            <person name="Heitman J."/>
            <person name="Young S.K."/>
            <person name="Zeng Q."/>
            <person name="Gargeya S."/>
            <person name="Abouelleil A."/>
            <person name="Alvarado L."/>
            <person name="Chapman S.B."/>
            <person name="Gainer-Dewar J."/>
            <person name="Goldberg J."/>
            <person name="Griggs A."/>
            <person name="Gujja S."/>
            <person name="Hansen M."/>
            <person name="Howarth C."/>
            <person name="Imamovic A."/>
            <person name="Larimer J."/>
            <person name="Martinez D."/>
            <person name="Murphy C."/>
            <person name="Pearson M.D."/>
            <person name="Persinoti G."/>
            <person name="Poon T."/>
            <person name="Priest M."/>
            <person name="Roberts A.D."/>
            <person name="Saif S."/>
            <person name="Shea T.D."/>
            <person name="Sykes S.N."/>
            <person name="Wortman J."/>
            <person name="Nusbaum C."/>
            <person name="Birren B."/>
        </authorList>
    </citation>
    <scope>NUCLEOTIDE SEQUENCE [LARGE SCALE GENOMIC DNA]</scope>
    <source>
        <strain evidence="1 2">CBS 452.61</strain>
    </source>
</reference>
<dbReference type="Proteomes" id="UP000023623">
    <property type="component" value="Unassembled WGS sequence"/>
</dbReference>
<dbReference type="HOGENOM" id="CLU_1929113_0_0_1"/>
<accession>A0A022XVP9</accession>
<name>A0A022XVP9_TRISD</name>
<organism evidence="1 2">
    <name type="scientific">Trichophyton soudanense CBS 452.61</name>
    <dbReference type="NCBI Taxonomy" id="1215331"/>
    <lineage>
        <taxon>Eukaryota</taxon>
        <taxon>Fungi</taxon>
        <taxon>Dikarya</taxon>
        <taxon>Ascomycota</taxon>
        <taxon>Pezizomycotina</taxon>
        <taxon>Eurotiomycetes</taxon>
        <taxon>Eurotiomycetidae</taxon>
        <taxon>Onygenales</taxon>
        <taxon>Arthrodermataceae</taxon>
        <taxon>Trichophyton</taxon>
    </lineage>
</organism>